<name>A0A835CR81_APHGI</name>
<evidence type="ECO:0000313" key="2">
    <source>
        <dbReference type="EMBL" id="KAF7990978.1"/>
    </source>
</evidence>
<reference evidence="2 3" key="1">
    <citation type="submission" date="2020-08" db="EMBL/GenBank/DDBJ databases">
        <title>Aphidius gifuensis genome sequencing and assembly.</title>
        <authorList>
            <person name="Du Z."/>
        </authorList>
    </citation>
    <scope>NUCLEOTIDE SEQUENCE [LARGE SCALE GENOMIC DNA]</scope>
    <source>
        <strain evidence="2">YNYX2018</strain>
        <tissue evidence="2">Adults</tissue>
    </source>
</reference>
<keyword evidence="1" id="KW-0175">Coiled coil</keyword>
<proteinExistence type="predicted"/>
<dbReference type="OrthoDB" id="2386367at2759"/>
<accession>A0A835CR81</accession>
<dbReference type="InterPro" id="IPR027417">
    <property type="entry name" value="P-loop_NTPase"/>
</dbReference>
<organism evidence="2 3">
    <name type="scientific">Aphidius gifuensis</name>
    <name type="common">Parasitoid wasp</name>
    <dbReference type="NCBI Taxonomy" id="684658"/>
    <lineage>
        <taxon>Eukaryota</taxon>
        <taxon>Metazoa</taxon>
        <taxon>Ecdysozoa</taxon>
        <taxon>Arthropoda</taxon>
        <taxon>Hexapoda</taxon>
        <taxon>Insecta</taxon>
        <taxon>Pterygota</taxon>
        <taxon>Neoptera</taxon>
        <taxon>Endopterygota</taxon>
        <taxon>Hymenoptera</taxon>
        <taxon>Apocrita</taxon>
        <taxon>Ichneumonoidea</taxon>
        <taxon>Braconidae</taxon>
        <taxon>Aphidiinae</taxon>
        <taxon>Aphidius</taxon>
    </lineage>
</organism>
<comment type="caution">
    <text evidence="2">The sequence shown here is derived from an EMBL/GenBank/DDBJ whole genome shotgun (WGS) entry which is preliminary data.</text>
</comment>
<evidence type="ECO:0000313" key="3">
    <source>
        <dbReference type="Proteomes" id="UP000639338"/>
    </source>
</evidence>
<feature type="coiled-coil region" evidence="1">
    <location>
        <begin position="1107"/>
        <end position="1201"/>
    </location>
</feature>
<dbReference type="SUPFAM" id="SSF52540">
    <property type="entry name" value="P-loop containing nucleoside triphosphate hydrolases"/>
    <property type="match status" value="1"/>
</dbReference>
<feature type="coiled-coil region" evidence="1">
    <location>
        <begin position="1049"/>
        <end position="1077"/>
    </location>
</feature>
<dbReference type="Proteomes" id="UP000639338">
    <property type="component" value="Unassembled WGS sequence"/>
</dbReference>
<dbReference type="EMBL" id="JACMRX010000004">
    <property type="protein sequence ID" value="KAF7990978.1"/>
    <property type="molecule type" value="Genomic_DNA"/>
</dbReference>
<sequence>MLYQNHVNKHDNNIDISTDMNNLNRNKRDTRCIPGKKPLTHLTKNAKESHTVSSLMNSLNQKTANIKYSNDPNIVLLLGLSGAGKTTLAQYLFGNNSNLLSVAKRNECNETTSDFYIKDIEKKIGNNALLSHTEYPDLKIDLETNTPVYDCPGFSDTRHPEYDISGAYFIKAVSDKAKALKFIFVVDYNSVITGANREEFITLARHATDMINNISKYKESIALIATKIKDDKPDYQRIRAIVVFLQDVRQTLSEMNQEPNVQSFIDILLTTSGPGNQDYTRIGLMPKFDTEGRLIDLPTVKDHKKSILTIIHNNIKFTKIDTTDVKPSISSNSVYYIDDLANEVTQQMWIHIEAVVQHVQLFYDDLIRNMKEKIHSFNHHDKSIVDIDLSQAKLFSTKLNTGLSVISDFTENIKSKTTLNEILKYIISSALISEVHLSQEIVSNISTQQKDLEFLHTLIHKPKNSFSLDQLIIFFENLKIHLTLLSNHFHNDVSDVTDQIKNTILSIEYNIMNEIQKNYTHLTKTIRNNKILFSLMNSGYSGLMKIRDVANGPNVTYKCINQIQETVQHFNFTNTNIKSVNHTFQYTSKLINQLNFLQTLNNQSPDRYSWKCTAEINRVISYFDDSSKWYRSLIHLNESLLECNILNNFSPNEINNMISKNDSGKTVQDTNFNFFLQKVYSSSIYNLEYWQNIKLDQSKLKSLRKISNFISKYQSMHENCSSNNSPINDNSILLSDLYTTEGFIHEILTTENQFYDLHDKISLMKTSYESLLNKLTRYFKKITTKPEHGENIKALQYVFAIAATKLYRLNHNFEGTSIDLDIIEYFTIVEEHIKEYNKALKEVNINKHEQEYRRGIDESVRTTNDFVENHLQSAIDENIEKLDENIGMMIDNLITQRGSVENEMKNLDKSRSMIEGQLILKTLFGTLQFVGSSLAILGPVGAVMDSIAGIRNTNATSLLPEINAMMPITKLPASVSKYIPKISEHLKNKGKILDKKLYLVEKEFEKFMKKDSTYDLEKIQKKFYESHLEINEMISEDEKIVDANDLKKLTKLEKDIMDLVENEKNALNNELLTVLQDYEKEIKKNSPYNVTSIDNLYMLNKRINELSVEGKKLIEKEQKELKKLKQKVDIIINNHKSVKLEANKLERIKISVLEEYEKEKNKGEINNPKSLNNLLTLRKSLEDLSINHARTLKEMKEVKEIEYKPRMKLLTFVQNTVIMDEAVFEVYSKTKNDQTIIKAVLKIDQAKIKELKKYEQSIYEILIPLIQRLASISSENNFDDQSYVELDIKNWKIKDTIIDVQKQVLDMTQEFDAQDQLFKCFIDKINYGIQTIIQMYDRIQDDMDRKILTNYIADISRNNKITNDSKINDDIDKLELVLKSNMILVKYDQAINAFKQYVFPYAESYPHEFSLMYKYNNLTDLIDKSIGRIKSLREKMMHPDTLLDSEHRSHLHLDFNNLSEKISTVEPYFTWSHELYKDQISKLLQGQEIMIRANIEQFDERNALMFNDIGVYFKLKNATMQAKFDKLMSNLHINMTHLGDSYYRCGSKTYIMSHFPLTFDHSVIPSSNKKFESGNIIYEILTKHPAILSPFTMWKLNLFDTDRFNFEQFTKYTNESIDLQLVGTGQFIYPVPPQCNSNNLEKHYKLSITP</sequence>
<evidence type="ECO:0000256" key="1">
    <source>
        <dbReference type="SAM" id="Coils"/>
    </source>
</evidence>
<gene>
    <name evidence="2" type="ORF">HCN44_000783</name>
</gene>
<protein>
    <submittedName>
        <fullName evidence="2">Uncharacterized protein</fullName>
    </submittedName>
</protein>
<keyword evidence="3" id="KW-1185">Reference proteome</keyword>
<dbReference type="Gene3D" id="3.40.50.300">
    <property type="entry name" value="P-loop containing nucleotide triphosphate hydrolases"/>
    <property type="match status" value="1"/>
</dbReference>